<proteinExistence type="predicted"/>
<feature type="coiled-coil region" evidence="1">
    <location>
        <begin position="18"/>
        <end position="45"/>
    </location>
</feature>
<evidence type="ECO:0000313" key="3">
    <source>
        <dbReference type="EMBL" id="KAL0070342.1"/>
    </source>
</evidence>
<accession>A0ABR3AAE7</accession>
<sequence length="201" mass="23366">MVHYHYETDLAQSNFILQSASQVSLAELDERLEQWEKEDDLQAAEWAELVEGLNTDVKEKNLQQQSLASRATSCPVNFKLIQVEAPTSVSKSSRSKRSLSHSHPYRTSLRQKHGSRQAQWPGQLSVMDISLGFDSMQTVWFVTKYPELSARFERIFPGWAYDADIYNKNWRVWQDLSGCQQRTAMTCSDCKWRRFARGYMD</sequence>
<organism evidence="3 4">
    <name type="scientific">Marasmius tenuissimus</name>
    <dbReference type="NCBI Taxonomy" id="585030"/>
    <lineage>
        <taxon>Eukaryota</taxon>
        <taxon>Fungi</taxon>
        <taxon>Dikarya</taxon>
        <taxon>Basidiomycota</taxon>
        <taxon>Agaricomycotina</taxon>
        <taxon>Agaricomycetes</taxon>
        <taxon>Agaricomycetidae</taxon>
        <taxon>Agaricales</taxon>
        <taxon>Marasmiineae</taxon>
        <taxon>Marasmiaceae</taxon>
        <taxon>Marasmius</taxon>
    </lineage>
</organism>
<reference evidence="3 4" key="1">
    <citation type="submission" date="2024-05" db="EMBL/GenBank/DDBJ databases">
        <title>A draft genome resource for the thread blight pathogen Marasmius tenuissimus strain MS-2.</title>
        <authorList>
            <person name="Yulfo-Soto G.E."/>
            <person name="Baruah I.K."/>
            <person name="Amoako-Attah I."/>
            <person name="Bukari Y."/>
            <person name="Meinhardt L.W."/>
            <person name="Bailey B.A."/>
            <person name="Cohen S.P."/>
        </authorList>
    </citation>
    <scope>NUCLEOTIDE SEQUENCE [LARGE SCALE GENOMIC DNA]</scope>
    <source>
        <strain evidence="3 4">MS-2</strain>
    </source>
</reference>
<dbReference type="EMBL" id="JBBXMP010000007">
    <property type="protein sequence ID" value="KAL0070342.1"/>
    <property type="molecule type" value="Genomic_DNA"/>
</dbReference>
<feature type="region of interest" description="Disordered" evidence="2">
    <location>
        <begin position="89"/>
        <end position="117"/>
    </location>
</feature>
<feature type="compositionally biased region" description="Basic residues" evidence="2">
    <location>
        <begin position="93"/>
        <end position="115"/>
    </location>
</feature>
<name>A0ABR3AAE7_9AGAR</name>
<evidence type="ECO:0000313" key="4">
    <source>
        <dbReference type="Proteomes" id="UP001437256"/>
    </source>
</evidence>
<keyword evidence="4" id="KW-1185">Reference proteome</keyword>
<gene>
    <name evidence="3" type="ORF">AAF712_002530</name>
</gene>
<comment type="caution">
    <text evidence="3">The sequence shown here is derived from an EMBL/GenBank/DDBJ whole genome shotgun (WGS) entry which is preliminary data.</text>
</comment>
<dbReference type="Proteomes" id="UP001437256">
    <property type="component" value="Unassembled WGS sequence"/>
</dbReference>
<protein>
    <submittedName>
        <fullName evidence="3">Uncharacterized protein</fullName>
    </submittedName>
</protein>
<evidence type="ECO:0000256" key="2">
    <source>
        <dbReference type="SAM" id="MobiDB-lite"/>
    </source>
</evidence>
<evidence type="ECO:0000256" key="1">
    <source>
        <dbReference type="SAM" id="Coils"/>
    </source>
</evidence>
<keyword evidence="1" id="KW-0175">Coiled coil</keyword>